<gene>
    <name evidence="2" type="ORF">UFOPK1493_03761</name>
</gene>
<name>A0A6J6FSJ1_9ZZZZ</name>
<dbReference type="PANTHER" id="PTHR34203:SF15">
    <property type="entry name" value="SLL1173 PROTEIN"/>
    <property type="match status" value="1"/>
</dbReference>
<dbReference type="PANTHER" id="PTHR34203">
    <property type="entry name" value="METHYLTRANSFERASE, FKBM FAMILY PROTEIN"/>
    <property type="match status" value="1"/>
</dbReference>
<evidence type="ECO:0000313" key="2">
    <source>
        <dbReference type="EMBL" id="CAB4591320.1"/>
    </source>
</evidence>
<dbReference type="SUPFAM" id="SSF53335">
    <property type="entry name" value="S-adenosyl-L-methionine-dependent methyltransferases"/>
    <property type="match status" value="1"/>
</dbReference>
<proteinExistence type="predicted"/>
<dbReference type="InterPro" id="IPR006342">
    <property type="entry name" value="FkbM_mtfrase"/>
</dbReference>
<accession>A0A6J6FSJ1</accession>
<dbReference type="AlphaFoldDB" id="A0A6J6FSJ1"/>
<feature type="domain" description="Methyltransferase FkbM" evidence="1">
    <location>
        <begin position="76"/>
        <end position="217"/>
    </location>
</feature>
<protein>
    <submittedName>
        <fullName evidence="2">Unannotated protein</fullName>
    </submittedName>
</protein>
<organism evidence="2">
    <name type="scientific">freshwater metagenome</name>
    <dbReference type="NCBI Taxonomy" id="449393"/>
    <lineage>
        <taxon>unclassified sequences</taxon>
        <taxon>metagenomes</taxon>
        <taxon>ecological metagenomes</taxon>
    </lineage>
</organism>
<dbReference type="NCBIfam" id="TIGR01444">
    <property type="entry name" value="fkbM_fam"/>
    <property type="match status" value="1"/>
</dbReference>
<evidence type="ECO:0000259" key="1">
    <source>
        <dbReference type="Pfam" id="PF05050"/>
    </source>
</evidence>
<sequence>MQLRELGLRHFARFKVQRLRARRVAPGTPLTIHTPLGRHALVMRAGTSDAHVFSQIYVEREYRCLDDVPTADLVVDCGANVGYASSYFLSRYPTARVVSVEPEPGNYATLVRNVEPYGDRSTTIQAGVWSSSVGLVVEEVEPGQGREWAVTVREARDDEAPSVMAVDLATILRDSGAERISILKVDIEGSEAEVFSRHTDGWIDRVDNLVVELHGDRCREVVLAAMEGRGFEVSECDELTVFKRPRSTN</sequence>
<dbReference type="Gene3D" id="3.40.50.150">
    <property type="entry name" value="Vaccinia Virus protein VP39"/>
    <property type="match status" value="1"/>
</dbReference>
<dbReference type="EMBL" id="CAEZSR010000233">
    <property type="protein sequence ID" value="CAB4591320.1"/>
    <property type="molecule type" value="Genomic_DNA"/>
</dbReference>
<dbReference type="InterPro" id="IPR052514">
    <property type="entry name" value="SAM-dependent_MTase"/>
</dbReference>
<reference evidence="2" key="1">
    <citation type="submission" date="2020-05" db="EMBL/GenBank/DDBJ databases">
        <authorList>
            <person name="Chiriac C."/>
            <person name="Salcher M."/>
            <person name="Ghai R."/>
            <person name="Kavagutti S V."/>
        </authorList>
    </citation>
    <scope>NUCLEOTIDE SEQUENCE</scope>
</reference>
<dbReference type="InterPro" id="IPR029063">
    <property type="entry name" value="SAM-dependent_MTases_sf"/>
</dbReference>
<dbReference type="Pfam" id="PF05050">
    <property type="entry name" value="Methyltransf_21"/>
    <property type="match status" value="1"/>
</dbReference>